<dbReference type="InterPro" id="IPR005835">
    <property type="entry name" value="NTP_transferase_dom"/>
</dbReference>
<dbReference type="Ensembl" id="ENSXETT00000123691">
    <property type="protein sequence ID" value="ENSXETP00000109486"/>
    <property type="gene ID" value="ENSXETG00000009881"/>
</dbReference>
<dbReference type="PANTHER" id="PTHR42883:SF2">
    <property type="entry name" value="THYMIDYLYLTRANSFERASE"/>
    <property type="match status" value="1"/>
</dbReference>
<dbReference type="Xenbase" id="XB-GENE-5749128">
    <property type="gene designation" value="XB5749127 [provisional]"/>
</dbReference>
<dbReference type="InParanoid" id="A0A803JNB4"/>
<dbReference type="CDD" id="cd04181">
    <property type="entry name" value="NTP_transferase"/>
    <property type="match status" value="1"/>
</dbReference>
<dbReference type="Bgee" id="ENSXETG00000009881">
    <property type="expression patterns" value="Expressed in testis and 10 other cell types or tissues"/>
</dbReference>
<dbReference type="Gene3D" id="3.90.550.10">
    <property type="entry name" value="Spore Coat Polysaccharide Biosynthesis Protein SpsA, Chain A"/>
    <property type="match status" value="1"/>
</dbReference>
<dbReference type="Pfam" id="PF00483">
    <property type="entry name" value="NTP_transferase"/>
    <property type="match status" value="1"/>
</dbReference>
<dbReference type="InterPro" id="IPR029044">
    <property type="entry name" value="Nucleotide-diphossugar_trans"/>
</dbReference>
<evidence type="ECO:0000259" key="1">
    <source>
        <dbReference type="Pfam" id="PF00483"/>
    </source>
</evidence>
<proteinExistence type="predicted"/>
<dbReference type="SUPFAM" id="SSF53448">
    <property type="entry name" value="Nucleotide-diphospho-sugar transferases"/>
    <property type="match status" value="1"/>
</dbReference>
<protein>
    <submittedName>
        <fullName evidence="2">Uncharacterized XB5749127</fullName>
    </submittedName>
</protein>
<dbReference type="PANTHER" id="PTHR42883">
    <property type="entry name" value="GLUCOSE-1-PHOSPHATE THYMIDYLTRANSFERASE"/>
    <property type="match status" value="1"/>
</dbReference>
<reference evidence="2" key="1">
    <citation type="journal article" date="2010" name="Science">
        <title>The genome of the Western clawed frog Xenopus tropicalis.</title>
        <authorList>
            <person name="Hellsten U."/>
            <person name="Harland R.M."/>
            <person name="Gilchrist M.J."/>
            <person name="Hendrix D."/>
            <person name="Jurka J."/>
            <person name="Kapitonov V."/>
            <person name="Ovcharenko I."/>
            <person name="Putnam N.H."/>
            <person name="Shu S."/>
            <person name="Taher L."/>
            <person name="Blitz I.L."/>
            <person name="Blumberg B."/>
            <person name="Dichmann D.S."/>
            <person name="Dubchak I."/>
            <person name="Amaya E."/>
            <person name="Detter J.C."/>
            <person name="Fletcher R."/>
            <person name="Gerhard D.S."/>
            <person name="Goodstein D."/>
            <person name="Graves T."/>
            <person name="Grigoriev I.V."/>
            <person name="Grimwood J."/>
            <person name="Kawashima T."/>
            <person name="Lindquist E."/>
            <person name="Lucas S.M."/>
            <person name="Mead P.E."/>
            <person name="Mitros T."/>
            <person name="Ogino H."/>
            <person name="Ohta Y."/>
            <person name="Poliakov A.V."/>
            <person name="Pollet N."/>
            <person name="Robert J."/>
            <person name="Salamov A."/>
            <person name="Sater A.K."/>
            <person name="Schmutz J."/>
            <person name="Terry A."/>
            <person name="Vize P.D."/>
            <person name="Warren W.C."/>
            <person name="Wells D."/>
            <person name="Wills A."/>
            <person name="Wilson R.K."/>
            <person name="Zimmerman L.B."/>
            <person name="Zorn A.M."/>
            <person name="Grainger R."/>
            <person name="Grammer T."/>
            <person name="Khokha M.K."/>
            <person name="Richardson P.M."/>
            <person name="Rokhsar D.S."/>
        </authorList>
    </citation>
    <scope>NUCLEOTIDE SEQUENCE [LARGE SCALE GENOMIC DNA]</scope>
    <source>
        <strain evidence="2">Nigerian</strain>
    </source>
</reference>
<reference evidence="2" key="2">
    <citation type="submission" date="2021-03" db="UniProtKB">
        <authorList>
            <consortium name="Ensembl"/>
        </authorList>
    </citation>
    <scope>IDENTIFICATION</scope>
</reference>
<organism evidence="2">
    <name type="scientific">Xenopus tropicalis</name>
    <name type="common">Western clawed frog</name>
    <name type="synonym">Silurana tropicalis</name>
    <dbReference type="NCBI Taxonomy" id="8364"/>
    <lineage>
        <taxon>Eukaryota</taxon>
        <taxon>Metazoa</taxon>
        <taxon>Chordata</taxon>
        <taxon>Craniata</taxon>
        <taxon>Vertebrata</taxon>
        <taxon>Euteleostomi</taxon>
        <taxon>Amphibia</taxon>
        <taxon>Batrachia</taxon>
        <taxon>Anura</taxon>
        <taxon>Pipoidea</taxon>
        <taxon>Pipidae</taxon>
        <taxon>Xenopodinae</taxon>
        <taxon>Xenopus</taxon>
        <taxon>Silurana</taxon>
    </lineage>
</organism>
<dbReference type="AlphaFoldDB" id="A0A803JNB4"/>
<feature type="domain" description="Nucleotidyl transferase" evidence="1">
    <location>
        <begin position="12"/>
        <end position="269"/>
    </location>
</feature>
<accession>A0A803JNB4</accession>
<gene>
    <name evidence="2" type="primary">XB5749127 [provisional]</name>
</gene>
<evidence type="ECO:0000313" key="2">
    <source>
        <dbReference type="Ensembl" id="ENSXETP00000109486"/>
    </source>
</evidence>
<dbReference type="GeneTree" id="ENSGT00390000007295"/>
<name>A0A803JNB4_XENTR</name>
<sequence>MASIKINRAKMKVVILAAGYGTRLLRDLQNQEKFAQLISIPKPLLPIGGLPLISYWVEALKARNDVSDLTVITNDLYLKKFKDWAQKYPYITVLTDGTSCNEDRLGAVFCLQLAIEQLKADDHVMVIGGDTLFFEDFHLNEVVTKFEMITNTSGNANLVLTYPCKDEETNKYGILEIDENQRVIALREKPSPKETASRQACPCFYMLSKYTLPLVQEFLDEKKNYPIDEKDAPGHFLSWLIKRPVYIHPVSGRFDVGNLEAYVKCNNYFLNKESMCGYLQ</sequence>